<dbReference type="Proteomes" id="UP000240206">
    <property type="component" value="Unassembled WGS sequence"/>
</dbReference>
<name>A0A2P7EBE5_9SYNE</name>
<comment type="caution">
    <text evidence="2">The sequence shown here is derived from an EMBL/GenBank/DDBJ whole genome shotgun (WGS) entry which is preliminary data.</text>
</comment>
<reference evidence="3" key="1">
    <citation type="submission" date="2018-03" db="EMBL/GenBank/DDBJ databases">
        <title>Ecological and genomic features of two cosmopolitan and abundant freshwater picocyanobacteria.</title>
        <authorList>
            <person name="Cabello-Yeves P.J."/>
            <person name="Picazo A."/>
            <person name="Camacho A."/>
            <person name="Callieri C."/>
            <person name="Rosselli R."/>
            <person name="Roda-Garcia J."/>
            <person name="Coutinho F.H."/>
            <person name="Rodriguez-Valera F."/>
        </authorList>
    </citation>
    <scope>NUCLEOTIDE SEQUENCE [LARGE SCALE GENOMIC DNA]</scope>
    <source>
        <strain evidence="3">Tous</strain>
    </source>
</reference>
<dbReference type="Gene3D" id="2.10.260.10">
    <property type="match status" value="1"/>
</dbReference>
<protein>
    <submittedName>
        <fullName evidence="2">Transcriptional regulator</fullName>
    </submittedName>
</protein>
<proteinExistence type="predicted"/>
<feature type="domain" description="SpoVT-AbrB" evidence="1">
    <location>
        <begin position="14"/>
        <end position="60"/>
    </location>
</feature>
<keyword evidence="3" id="KW-1185">Reference proteome</keyword>
<evidence type="ECO:0000259" key="1">
    <source>
        <dbReference type="SMART" id="SM00966"/>
    </source>
</evidence>
<gene>
    <name evidence="2" type="ORF">C7K08_12525</name>
</gene>
<dbReference type="SUPFAM" id="SSF89447">
    <property type="entry name" value="AbrB/MazE/MraZ-like"/>
    <property type="match status" value="1"/>
</dbReference>
<dbReference type="AlphaFoldDB" id="A0A2P7EBE5"/>
<evidence type="ECO:0000313" key="2">
    <source>
        <dbReference type="EMBL" id="PSI00547.1"/>
    </source>
</evidence>
<dbReference type="InterPro" id="IPR007159">
    <property type="entry name" value="SpoVT-AbrB_dom"/>
</dbReference>
<sequence>MTKRSAKTPSPVSLTVTSKGQVTLRKELLAHLGIQPGQRVDVEVLSGGRLEFHAEQATGSINGFIGLLAGRSARRASLAELNEAAASGWAGLPASN</sequence>
<dbReference type="InterPro" id="IPR037914">
    <property type="entry name" value="SpoVT-AbrB_sf"/>
</dbReference>
<dbReference type="EMBL" id="PXVC01000104">
    <property type="protein sequence ID" value="PSI00547.1"/>
    <property type="molecule type" value="Genomic_DNA"/>
</dbReference>
<accession>A0A2P7EBE5</accession>
<dbReference type="SMART" id="SM00966">
    <property type="entry name" value="SpoVT_AbrB"/>
    <property type="match status" value="1"/>
</dbReference>
<evidence type="ECO:0000313" key="3">
    <source>
        <dbReference type="Proteomes" id="UP000240206"/>
    </source>
</evidence>
<dbReference type="GO" id="GO:0003677">
    <property type="term" value="F:DNA binding"/>
    <property type="evidence" value="ECO:0007669"/>
    <property type="project" value="InterPro"/>
</dbReference>
<organism evidence="2 3">
    <name type="scientific">Synechococcus lacustris str. Tous</name>
    <dbReference type="NCBI Taxonomy" id="1910958"/>
    <lineage>
        <taxon>Bacteria</taxon>
        <taxon>Bacillati</taxon>
        <taxon>Cyanobacteriota</taxon>
        <taxon>Cyanophyceae</taxon>
        <taxon>Synechococcales</taxon>
        <taxon>Synechococcaceae</taxon>
        <taxon>Synechococcus</taxon>
    </lineage>
</organism>